<dbReference type="AlphaFoldDB" id="A0A438IQ42"/>
<dbReference type="PANTHER" id="PTHR12181:SF59">
    <property type="entry name" value="PHOSPHATIDATE PHOSPHATASE PAH1"/>
    <property type="match status" value="1"/>
</dbReference>
<feature type="domain" description="Lipin N-terminal" evidence="6">
    <location>
        <begin position="2"/>
        <end position="98"/>
    </location>
</feature>
<evidence type="ECO:0000256" key="2">
    <source>
        <dbReference type="ARBA" id="ARBA00005476"/>
    </source>
</evidence>
<dbReference type="Proteomes" id="UP000288805">
    <property type="component" value="Unassembled WGS sequence"/>
</dbReference>
<dbReference type="EMBL" id="QGNW01000091">
    <property type="protein sequence ID" value="RVW98837.1"/>
    <property type="molecule type" value="Genomic_DNA"/>
</dbReference>
<comment type="caution">
    <text evidence="9">The sequence shown here is derived from an EMBL/GenBank/DDBJ whole genome shotgun (WGS) entry which is preliminary data.</text>
</comment>
<evidence type="ECO:0000313" key="9">
    <source>
        <dbReference type="EMBL" id="RVW98837.1"/>
    </source>
</evidence>
<gene>
    <name evidence="9" type="primary">PAH1_1</name>
    <name evidence="9" type="ORF">CK203_024021</name>
</gene>
<dbReference type="Pfam" id="PF04571">
    <property type="entry name" value="Lipin_N"/>
    <property type="match status" value="1"/>
</dbReference>
<dbReference type="GO" id="GO:0008195">
    <property type="term" value="F:phosphatidate phosphatase activity"/>
    <property type="evidence" value="ECO:0007669"/>
    <property type="project" value="UniProtKB-EC"/>
</dbReference>
<evidence type="ECO:0000313" key="10">
    <source>
        <dbReference type="Proteomes" id="UP000288805"/>
    </source>
</evidence>
<feature type="region of interest" description="Disordered" evidence="5">
    <location>
        <begin position="563"/>
        <end position="606"/>
    </location>
</feature>
<feature type="region of interest" description="Disordered" evidence="5">
    <location>
        <begin position="338"/>
        <end position="357"/>
    </location>
</feature>
<dbReference type="EC" id="3.1.3.4" evidence="3"/>
<dbReference type="InterPro" id="IPR007651">
    <property type="entry name" value="Lipin_N"/>
</dbReference>
<evidence type="ECO:0000259" key="6">
    <source>
        <dbReference type="Pfam" id="PF04571"/>
    </source>
</evidence>
<sequence length="665" mass="72624">MNVVGIVGSLISQGVYSVATPFHPFGGAVDVIVVQQQDGTFRTTPWYVRFGKFQGVLKGAEKMVRISVNGVEAKFHMYLDNSGEAYFIREVSSEGKGTNGIIKESDGLEVIDDSSKDNGDNVTVNTCKLESSVSDPGVVQIRDECASSGGWLERVESDNDRRSFWGITGFGFRSGVVSLGPGEGTDFCEGNEEFSAGEGPWAAGYLNELDSASANVDSQNVCSVNNDNSAFGHQLEVCEGEKEKASLADRTQDVATQGRGPSMQSNLEDKNISIERKDVFRSCLELTELATQVVNGDIRHLNSSLKVQEGMENSQEKSPQGLRAVDDTEHGHVVQFSNDDELSSCNPESPWNTTSPDLCVEVEPNEKNELSMEHIELDNMSVPSVRNDPEWKDEQFGMLAVEGTNGSPQRPAPEDACSKSETVETQATISCEGIQTDSSIRFEISLCGKELRAGMGLVAAAEAFEAQRISEEEFKTSAPSIIKNENLIIRFREKYLTWDKAAHIVLGMAAFGLDLPVEPKDAIPVEQDETPKARGGDSKIAATSSGRRWRLWPIPFRRVKTLQHTDSNSSSEDVFVDSESGSQSTHVEPIPPSPGGSETPKKQLGRTNIPTTEQIASLNLKEGQNMVTFSFSTRVLGTQQVDAHIYLWKWNARIVISDVDGTITK</sequence>
<feature type="domain" description="Lipin middle" evidence="8">
    <location>
        <begin position="442"/>
        <end position="537"/>
    </location>
</feature>
<evidence type="ECO:0000256" key="1">
    <source>
        <dbReference type="ARBA" id="ARBA00001946"/>
    </source>
</evidence>
<dbReference type="InterPro" id="IPR013209">
    <property type="entry name" value="LNS2"/>
</dbReference>
<dbReference type="InterPro" id="IPR026058">
    <property type="entry name" value="LIPIN"/>
</dbReference>
<dbReference type="InterPro" id="IPR031703">
    <property type="entry name" value="Lipin_mid"/>
</dbReference>
<proteinExistence type="inferred from homology"/>
<name>A0A438IQ42_VITVI</name>
<feature type="domain" description="Lipin/Ned1/Smp2 (LNS2)" evidence="7">
    <location>
        <begin position="608"/>
        <end position="665"/>
    </location>
</feature>
<protein>
    <recommendedName>
        <fullName evidence="3">phosphatidate phosphatase</fullName>
        <ecNumber evidence="3">3.1.3.4</ecNumber>
    </recommendedName>
</protein>
<organism evidence="9 10">
    <name type="scientific">Vitis vinifera</name>
    <name type="common">Grape</name>
    <dbReference type="NCBI Taxonomy" id="29760"/>
    <lineage>
        <taxon>Eukaryota</taxon>
        <taxon>Viridiplantae</taxon>
        <taxon>Streptophyta</taxon>
        <taxon>Embryophyta</taxon>
        <taxon>Tracheophyta</taxon>
        <taxon>Spermatophyta</taxon>
        <taxon>Magnoliopsida</taxon>
        <taxon>eudicotyledons</taxon>
        <taxon>Gunneridae</taxon>
        <taxon>Pentapetalae</taxon>
        <taxon>rosids</taxon>
        <taxon>Vitales</taxon>
        <taxon>Vitaceae</taxon>
        <taxon>Viteae</taxon>
        <taxon>Vitis</taxon>
    </lineage>
</organism>
<comment type="similarity">
    <text evidence="2">Belongs to the lipin family.</text>
</comment>
<evidence type="ECO:0000259" key="7">
    <source>
        <dbReference type="Pfam" id="PF08235"/>
    </source>
</evidence>
<evidence type="ECO:0000256" key="4">
    <source>
        <dbReference type="ARBA" id="ARBA00022801"/>
    </source>
</evidence>
<keyword evidence="4" id="KW-0378">Hydrolase</keyword>
<accession>A0A438IQ42</accession>
<evidence type="ECO:0000259" key="8">
    <source>
        <dbReference type="Pfam" id="PF16876"/>
    </source>
</evidence>
<evidence type="ECO:0000256" key="5">
    <source>
        <dbReference type="SAM" id="MobiDB-lite"/>
    </source>
</evidence>
<dbReference type="PANTHER" id="PTHR12181">
    <property type="entry name" value="LIPIN"/>
    <property type="match status" value="1"/>
</dbReference>
<feature type="compositionally biased region" description="Polar residues" evidence="5">
    <location>
        <begin position="343"/>
        <end position="356"/>
    </location>
</feature>
<evidence type="ECO:0000256" key="3">
    <source>
        <dbReference type="ARBA" id="ARBA00012638"/>
    </source>
</evidence>
<dbReference type="Pfam" id="PF08235">
    <property type="entry name" value="LNS2"/>
    <property type="match status" value="1"/>
</dbReference>
<reference evidence="9 10" key="1">
    <citation type="journal article" date="2018" name="PLoS Genet.">
        <title>Population sequencing reveals clonal diversity and ancestral inbreeding in the grapevine cultivar Chardonnay.</title>
        <authorList>
            <person name="Roach M.J."/>
            <person name="Johnson D.L."/>
            <person name="Bohlmann J."/>
            <person name="van Vuuren H.J."/>
            <person name="Jones S.J."/>
            <person name="Pretorius I.S."/>
            <person name="Schmidt S.A."/>
            <person name="Borneman A.R."/>
        </authorList>
    </citation>
    <scope>NUCLEOTIDE SEQUENCE [LARGE SCALE GENOMIC DNA]</scope>
    <source>
        <strain evidence="10">cv. Chardonnay</strain>
        <tissue evidence="9">Leaf</tissue>
    </source>
</reference>
<feature type="compositionally biased region" description="Low complexity" evidence="5">
    <location>
        <begin position="566"/>
        <end position="582"/>
    </location>
</feature>
<dbReference type="Pfam" id="PF16876">
    <property type="entry name" value="Lipin_mid"/>
    <property type="match status" value="1"/>
</dbReference>
<comment type="cofactor">
    <cofactor evidence="1">
        <name>Mg(2+)</name>
        <dbReference type="ChEBI" id="CHEBI:18420"/>
    </cofactor>
</comment>